<feature type="compositionally biased region" description="Basic and acidic residues" evidence="1">
    <location>
        <begin position="108"/>
        <end position="130"/>
    </location>
</feature>
<feature type="non-terminal residue" evidence="2">
    <location>
        <position position="1"/>
    </location>
</feature>
<name>A0AAV2RXC9_MEGNR</name>
<sequence length="202" mass="22658">KVVDDGRLPVRICERCHVGVAATVDLIDRMVEGQQRLSRLQQDLPDLPENEDDESMAPILINIQGDGDGIPMDDLAKGTEVLKVFPENHPMSIAVEGQPPKRKRGRPKKGEQRSPVIKEENQDDASREKAWQQSLDCNGPRRSHRKASLPTRFRDTVASGRDFEKLMMESGVNIKEEIDLPQDFDDIDYRHQGTGAGLSLIP</sequence>
<evidence type="ECO:0000313" key="2">
    <source>
        <dbReference type="EMBL" id="CAL4150461.1"/>
    </source>
</evidence>
<protein>
    <submittedName>
        <fullName evidence="2">Uncharacterized protein</fullName>
    </submittedName>
</protein>
<proteinExistence type="predicted"/>
<keyword evidence="3" id="KW-1185">Reference proteome</keyword>
<comment type="caution">
    <text evidence="2">The sequence shown here is derived from an EMBL/GenBank/DDBJ whole genome shotgun (WGS) entry which is preliminary data.</text>
</comment>
<dbReference type="Proteomes" id="UP001497623">
    <property type="component" value="Unassembled WGS sequence"/>
</dbReference>
<feature type="region of interest" description="Disordered" evidence="1">
    <location>
        <begin position="89"/>
        <end position="152"/>
    </location>
</feature>
<evidence type="ECO:0000256" key="1">
    <source>
        <dbReference type="SAM" id="MobiDB-lite"/>
    </source>
</evidence>
<organism evidence="2 3">
    <name type="scientific">Meganyctiphanes norvegica</name>
    <name type="common">Northern krill</name>
    <name type="synonym">Thysanopoda norvegica</name>
    <dbReference type="NCBI Taxonomy" id="48144"/>
    <lineage>
        <taxon>Eukaryota</taxon>
        <taxon>Metazoa</taxon>
        <taxon>Ecdysozoa</taxon>
        <taxon>Arthropoda</taxon>
        <taxon>Crustacea</taxon>
        <taxon>Multicrustacea</taxon>
        <taxon>Malacostraca</taxon>
        <taxon>Eumalacostraca</taxon>
        <taxon>Eucarida</taxon>
        <taxon>Euphausiacea</taxon>
        <taxon>Euphausiidae</taxon>
        <taxon>Meganyctiphanes</taxon>
    </lineage>
</organism>
<feature type="non-terminal residue" evidence="2">
    <location>
        <position position="202"/>
    </location>
</feature>
<evidence type="ECO:0000313" key="3">
    <source>
        <dbReference type="Proteomes" id="UP001497623"/>
    </source>
</evidence>
<dbReference type="AlphaFoldDB" id="A0AAV2RXC9"/>
<dbReference type="EMBL" id="CAXKWB010037686">
    <property type="protein sequence ID" value="CAL4150461.1"/>
    <property type="molecule type" value="Genomic_DNA"/>
</dbReference>
<gene>
    <name evidence="2" type="ORF">MNOR_LOCUS30576</name>
</gene>
<accession>A0AAV2RXC9</accession>
<reference evidence="2 3" key="1">
    <citation type="submission" date="2024-05" db="EMBL/GenBank/DDBJ databases">
        <authorList>
            <person name="Wallberg A."/>
        </authorList>
    </citation>
    <scope>NUCLEOTIDE SEQUENCE [LARGE SCALE GENOMIC DNA]</scope>
</reference>